<dbReference type="GO" id="GO:0004371">
    <property type="term" value="F:glycerone kinase activity"/>
    <property type="evidence" value="ECO:0007669"/>
    <property type="project" value="UniProtKB-EC"/>
</dbReference>
<evidence type="ECO:0000256" key="22">
    <source>
        <dbReference type="ARBA" id="ARBA00045490"/>
    </source>
</evidence>
<dbReference type="Gene3D" id="3.30.1180.20">
    <property type="entry name" value="Dihydroxyacetone kinase, domain 2"/>
    <property type="match status" value="1"/>
</dbReference>
<feature type="binding site" evidence="28">
    <location>
        <position position="132"/>
    </location>
    <ligand>
        <name>substrate</name>
    </ligand>
</feature>
<feature type="binding site" evidence="28">
    <location>
        <begin position="79"/>
        <end position="82"/>
    </location>
    <ligand>
        <name>substrate</name>
    </ligand>
</feature>
<keyword evidence="14" id="KW-0274">FAD</keyword>
<evidence type="ECO:0000256" key="19">
    <source>
        <dbReference type="ARBA" id="ARBA00023268"/>
    </source>
</evidence>
<dbReference type="GO" id="GO:0046835">
    <property type="term" value="P:carbohydrate phosphorylation"/>
    <property type="evidence" value="ECO:0007669"/>
    <property type="project" value="Ensembl"/>
</dbReference>
<evidence type="ECO:0000256" key="29">
    <source>
        <dbReference type="SAM" id="MobiDB-lite"/>
    </source>
</evidence>
<keyword evidence="17" id="KW-0464">Manganese</keyword>
<feature type="region of interest" description="Disordered" evidence="29">
    <location>
        <begin position="367"/>
        <end position="389"/>
    </location>
</feature>
<protein>
    <recommendedName>
        <fullName evidence="7">Triokinase/FMN cyclase</fullName>
        <ecNumber evidence="5">2.7.1.28</ecNumber>
        <ecNumber evidence="4">2.7.1.29</ecNumber>
        <ecNumber evidence="6">4.6.1.15</ecNumber>
    </recommendedName>
    <alternativeName>
        <fullName evidence="21">Bifunctional ATP-dependent dihydroxyacetone kinase/FAD-AMP lyase (cyclizing)</fullName>
    </alternativeName>
</protein>
<feature type="domain" description="DhaK" evidence="31">
    <location>
        <begin position="32"/>
        <end position="359"/>
    </location>
</feature>
<evidence type="ECO:0000256" key="21">
    <source>
        <dbReference type="ARBA" id="ARBA00032426"/>
    </source>
</evidence>
<dbReference type="FunFam" id="3.40.50.10440:FF:000001">
    <property type="entry name" value="Dihydroxyacetone kinase, DhaK subunit"/>
    <property type="match status" value="1"/>
</dbReference>
<dbReference type="PANTHER" id="PTHR28629">
    <property type="entry name" value="TRIOKINASE/FMN CYCLASE"/>
    <property type="match status" value="1"/>
</dbReference>
<dbReference type="FunFam" id="3.30.1180.20:FF:000003">
    <property type="entry name" value="triokinase/FMN cyclase isoform X1"/>
    <property type="match status" value="1"/>
</dbReference>
<evidence type="ECO:0000259" key="31">
    <source>
        <dbReference type="PROSITE" id="PS51481"/>
    </source>
</evidence>
<evidence type="ECO:0000256" key="27">
    <source>
        <dbReference type="PIRSR" id="PIRSR612734-1"/>
    </source>
</evidence>
<evidence type="ECO:0000256" key="7">
    <source>
        <dbReference type="ARBA" id="ARBA00018932"/>
    </source>
</evidence>
<comment type="catalytic activity">
    <reaction evidence="25">
        <text>FAD = riboflavin cyclic-4',5'-phosphate + AMP + H(+)</text>
        <dbReference type="Rhea" id="RHEA:13729"/>
        <dbReference type="ChEBI" id="CHEBI:15378"/>
        <dbReference type="ChEBI" id="CHEBI:57692"/>
        <dbReference type="ChEBI" id="CHEBI:76202"/>
        <dbReference type="ChEBI" id="CHEBI:456215"/>
        <dbReference type="EC" id="4.6.1.15"/>
    </reaction>
</comment>
<evidence type="ECO:0000256" key="17">
    <source>
        <dbReference type="ARBA" id="ARBA00023211"/>
    </source>
</evidence>
<evidence type="ECO:0000256" key="4">
    <source>
        <dbReference type="ARBA" id="ARBA00012107"/>
    </source>
</evidence>
<evidence type="ECO:0000256" key="12">
    <source>
        <dbReference type="ARBA" id="ARBA00022741"/>
    </source>
</evidence>
<keyword evidence="8" id="KW-0597">Phosphoprotein</keyword>
<evidence type="ECO:0000256" key="11">
    <source>
        <dbReference type="ARBA" id="ARBA00022723"/>
    </source>
</evidence>
<dbReference type="GO" id="GO:0019563">
    <property type="term" value="P:glycerol catabolic process"/>
    <property type="evidence" value="ECO:0007669"/>
    <property type="project" value="TreeGrafter"/>
</dbReference>
<evidence type="ECO:0000256" key="3">
    <source>
        <dbReference type="ARBA" id="ARBA00001946"/>
    </source>
</evidence>
<dbReference type="GO" id="GO:0005829">
    <property type="term" value="C:cytosol"/>
    <property type="evidence" value="ECO:0007669"/>
    <property type="project" value="TreeGrafter"/>
</dbReference>
<dbReference type="PROSITE" id="PS51481">
    <property type="entry name" value="DHAK"/>
    <property type="match status" value="1"/>
</dbReference>
<dbReference type="FunFam" id="1.25.40.340:FF:000001">
    <property type="entry name" value="Dihydroxyacetone kinase 1"/>
    <property type="match status" value="1"/>
</dbReference>
<comment type="catalytic activity">
    <reaction evidence="26">
        <text>dihydroxyacetone + ATP = dihydroxyacetone phosphate + ADP + H(+)</text>
        <dbReference type="Rhea" id="RHEA:15773"/>
        <dbReference type="ChEBI" id="CHEBI:15378"/>
        <dbReference type="ChEBI" id="CHEBI:16016"/>
        <dbReference type="ChEBI" id="CHEBI:30616"/>
        <dbReference type="ChEBI" id="CHEBI:57642"/>
        <dbReference type="ChEBI" id="CHEBI:456216"/>
        <dbReference type="EC" id="2.7.1.29"/>
    </reaction>
</comment>
<evidence type="ECO:0000256" key="13">
    <source>
        <dbReference type="ARBA" id="ARBA00022777"/>
    </source>
</evidence>
<evidence type="ECO:0000256" key="26">
    <source>
        <dbReference type="ARBA" id="ARBA00048898"/>
    </source>
</evidence>
<keyword evidence="16" id="KW-0460">Magnesium</keyword>
<evidence type="ECO:0000256" key="1">
    <source>
        <dbReference type="ARBA" id="ARBA00001936"/>
    </source>
</evidence>
<keyword evidence="13" id="KW-0418">Kinase</keyword>
<dbReference type="SUPFAM" id="SSF82549">
    <property type="entry name" value="DAK1/DegV-like"/>
    <property type="match status" value="1"/>
</dbReference>
<dbReference type="SUPFAM" id="SSF101473">
    <property type="entry name" value="DhaL-like"/>
    <property type="match status" value="1"/>
</dbReference>
<dbReference type="PROSITE" id="PS51480">
    <property type="entry name" value="DHAL"/>
    <property type="match status" value="1"/>
</dbReference>
<organism evidence="32">
    <name type="scientific">Ursus maritimus</name>
    <name type="common">Polar bear</name>
    <name type="synonym">Thalarctos maritimus</name>
    <dbReference type="NCBI Taxonomy" id="29073"/>
    <lineage>
        <taxon>Eukaryota</taxon>
        <taxon>Metazoa</taxon>
        <taxon>Chordata</taxon>
        <taxon>Craniata</taxon>
        <taxon>Vertebrata</taxon>
        <taxon>Euteleostomi</taxon>
        <taxon>Mammalia</taxon>
        <taxon>Eutheria</taxon>
        <taxon>Laurasiatheria</taxon>
        <taxon>Carnivora</taxon>
        <taxon>Caniformia</taxon>
        <taxon>Ursidae</taxon>
        <taxon>Ursus</taxon>
    </lineage>
</organism>
<dbReference type="NCBIfam" id="NF011049">
    <property type="entry name" value="PRK14479.1"/>
    <property type="match status" value="1"/>
</dbReference>
<dbReference type="Gene3D" id="1.25.40.340">
    <property type="match status" value="1"/>
</dbReference>
<dbReference type="Ensembl" id="ENSUMAT00000018994.1">
    <property type="protein sequence ID" value="ENSUMAP00000016053.1"/>
    <property type="gene ID" value="ENSUMAG00000011802.1"/>
</dbReference>
<comment type="function">
    <text evidence="22">Catalyzes both the phosphorylation of dihydroxyacetone and of glyceraldehyde, and the splitting of ribonucleoside diphosphate-X compounds among which FAD is the best substrate. Represses IFIH1-mediated cellular antiviral response.</text>
</comment>
<dbReference type="Gene3D" id="3.40.50.10440">
    <property type="entry name" value="Dihydroxyacetone kinase, domain 1"/>
    <property type="match status" value="1"/>
</dbReference>
<evidence type="ECO:0000256" key="24">
    <source>
        <dbReference type="ARBA" id="ARBA00047974"/>
    </source>
</evidence>
<dbReference type="AlphaFoldDB" id="A0A452U5Q1"/>
<evidence type="ECO:0000256" key="20">
    <source>
        <dbReference type="ARBA" id="ARBA00023285"/>
    </source>
</evidence>
<dbReference type="GO" id="GO:0005524">
    <property type="term" value="F:ATP binding"/>
    <property type="evidence" value="ECO:0007669"/>
    <property type="project" value="UniProtKB-KW"/>
</dbReference>
<comment type="catalytic activity">
    <reaction evidence="24">
        <text>D-glyceraldehyde + ATP = D-glyceraldehyde 3-phosphate + ADP + H(+)</text>
        <dbReference type="Rhea" id="RHEA:13941"/>
        <dbReference type="ChEBI" id="CHEBI:15378"/>
        <dbReference type="ChEBI" id="CHEBI:17378"/>
        <dbReference type="ChEBI" id="CHEBI:30616"/>
        <dbReference type="ChEBI" id="CHEBI:59776"/>
        <dbReference type="ChEBI" id="CHEBI:456216"/>
        <dbReference type="EC" id="2.7.1.28"/>
    </reaction>
</comment>
<comment type="cofactor">
    <cofactor evidence="3">
        <name>Mg(2+)</name>
        <dbReference type="ChEBI" id="CHEBI:18420"/>
    </cofactor>
</comment>
<evidence type="ECO:0000256" key="18">
    <source>
        <dbReference type="ARBA" id="ARBA00023239"/>
    </source>
</evidence>
<dbReference type="InterPro" id="IPR004007">
    <property type="entry name" value="DhaL_dom"/>
</dbReference>
<dbReference type="GO" id="GO:0050354">
    <property type="term" value="F:triokinase activity"/>
    <property type="evidence" value="ECO:0007669"/>
    <property type="project" value="UniProtKB-EC"/>
</dbReference>
<dbReference type="GO" id="GO:0061624">
    <property type="term" value="P:fructose catabolic process to hydroxyacetone phosphate and glyceraldehyde-3-phosphate"/>
    <property type="evidence" value="ECO:0007669"/>
    <property type="project" value="Ensembl"/>
</dbReference>
<dbReference type="EC" id="2.7.1.29" evidence="4"/>
<dbReference type="GO" id="GO:0034012">
    <property type="term" value="F:FAD-AMP lyase (cyclizing) activity"/>
    <property type="evidence" value="ECO:0007669"/>
    <property type="project" value="UniProtKB-EC"/>
</dbReference>
<dbReference type="PANTHER" id="PTHR28629:SF4">
    <property type="entry name" value="TRIOKINASE_FMN CYCLASE"/>
    <property type="match status" value="1"/>
</dbReference>
<dbReference type="Pfam" id="PF02734">
    <property type="entry name" value="Dak2"/>
    <property type="match status" value="1"/>
</dbReference>
<evidence type="ECO:0000259" key="30">
    <source>
        <dbReference type="PROSITE" id="PS51480"/>
    </source>
</evidence>
<keyword evidence="12" id="KW-0547">Nucleotide-binding</keyword>
<keyword evidence="20" id="KW-0170">Cobalt</keyword>
<reference evidence="32" key="1">
    <citation type="submission" date="2019-03" db="UniProtKB">
        <authorList>
            <consortium name="Ensembl"/>
        </authorList>
    </citation>
    <scope>IDENTIFICATION</scope>
</reference>
<comment type="subunit">
    <text evidence="23">Homodimer. Interacts with IFIH1 (via the CARD domains), the interaction is inhibited by viral infection.</text>
</comment>
<dbReference type="SMART" id="SM01120">
    <property type="entry name" value="Dak2"/>
    <property type="match status" value="1"/>
</dbReference>
<feature type="domain" description="DhaL" evidence="30">
    <location>
        <begin position="395"/>
        <end position="594"/>
    </location>
</feature>
<proteinExistence type="predicted"/>
<dbReference type="InterPro" id="IPR012734">
    <property type="entry name" value="DhaK_ATP"/>
</dbReference>
<comment type="cofactor">
    <cofactor evidence="1">
        <name>Mn(2+)</name>
        <dbReference type="ChEBI" id="CHEBI:29035"/>
    </cofactor>
</comment>
<evidence type="ECO:0000256" key="5">
    <source>
        <dbReference type="ARBA" id="ARBA00012110"/>
    </source>
</evidence>
<evidence type="ECO:0000256" key="9">
    <source>
        <dbReference type="ARBA" id="ARBA00022630"/>
    </source>
</evidence>
<evidence type="ECO:0000256" key="8">
    <source>
        <dbReference type="ARBA" id="ARBA00022553"/>
    </source>
</evidence>
<feature type="binding site" evidence="28">
    <location>
        <position position="137"/>
    </location>
    <ligand>
        <name>substrate</name>
    </ligand>
</feature>
<keyword evidence="11" id="KW-0479">Metal-binding</keyword>
<dbReference type="EC" id="4.6.1.15" evidence="6"/>
<keyword evidence="18" id="KW-0456">Lyase</keyword>
<dbReference type="Pfam" id="PF02733">
    <property type="entry name" value="Dak1"/>
    <property type="match status" value="1"/>
</dbReference>
<dbReference type="GO" id="GO:0046872">
    <property type="term" value="F:metal ion binding"/>
    <property type="evidence" value="ECO:0007669"/>
    <property type="project" value="UniProtKB-KW"/>
</dbReference>
<evidence type="ECO:0000256" key="23">
    <source>
        <dbReference type="ARBA" id="ARBA00046681"/>
    </source>
</evidence>
<keyword evidence="9" id="KW-0285">Flavoprotein</keyword>
<evidence type="ECO:0000256" key="25">
    <source>
        <dbReference type="ARBA" id="ARBA00048526"/>
    </source>
</evidence>
<accession>A0A452U5Q1</accession>
<evidence type="ECO:0000256" key="14">
    <source>
        <dbReference type="ARBA" id="ARBA00022827"/>
    </source>
</evidence>
<keyword evidence="15" id="KW-0067">ATP-binding</keyword>
<evidence type="ECO:0000256" key="28">
    <source>
        <dbReference type="PIRSR" id="PIRSR612734-2"/>
    </source>
</evidence>
<dbReference type="InterPro" id="IPR050861">
    <property type="entry name" value="Dihydroxyacetone_Kinase"/>
</dbReference>
<evidence type="ECO:0000256" key="10">
    <source>
        <dbReference type="ARBA" id="ARBA00022679"/>
    </source>
</evidence>
<dbReference type="NCBIfam" id="TIGR02361">
    <property type="entry name" value="dak_ATP"/>
    <property type="match status" value="1"/>
</dbReference>
<evidence type="ECO:0000313" key="32">
    <source>
        <dbReference type="Ensembl" id="ENSUMAP00000016053"/>
    </source>
</evidence>
<sequence>MPFASLAPTSPSRRLPGSTEEMIQTSKKLLNTVAGCADDALAGLVACNPSLQLLQGHRVALRSDLDSLKGRVALLSGGGSGHEPAHAGFIGKGMLTGVIAGAVFTSPAVGSILAAIRAVAQAGTVGTLLIVKNYTGDRLNFGLAREQARAEGIPVEMVVIGDDSAFTVLKKAGRRGLCGTVLIHKVAGALAEAGVGLEEITDRVSAVAKAMGTLGVSLSSCSVPGSKPTFELSPDEVELGLGIHGEAGVRRIKMASADEIVTLMLDHMTASSNVSRVPVQSGSSVVLMVNNLGGLSFLELGTVADAAVRALEGRGVKITRALVGTFMSALEMPGISLTLLLVDEPLLKLIDAETTASAWPNMAKVSVTGRKRSRPAPAEPLEAPDSTTAGGLTSKQVALVLERVCATLLGLEEHLNALDRAAGDGDCGTTHSRAARAIQGWLKEGPPPASPAQLLSKLSLLLLEKMGGSSGALYGLFLTAAAQPLKDKTDLPAWSAAMDAGLEAMQKYGKATPGDRTMLDSLWAARQVLQAWKSPGANLFQVLTKAVQSAEAAAEATKNMEAGAGRASYISSARLDQPDPGAVAAAGPPGGALQTGCVSASWALVPLSPLCRGGHCRFLLSSSCYPPSPLAPRACPEKKTSTSLQNSYRHHRPSGLCTTLARPFPSSGRWNSGVTPLCPQPLQGLHDRHFPWVATWLLTGHANSVLRFLVKGLLTLSECRKASE</sequence>
<keyword evidence="10" id="KW-0808">Transferase</keyword>
<dbReference type="GO" id="GO:0039534">
    <property type="term" value="P:negative regulation of MDA-5 signaling pathway"/>
    <property type="evidence" value="ECO:0007669"/>
    <property type="project" value="Ensembl"/>
</dbReference>
<feature type="active site" description="Tele-hemiaminal-histidine intermediate" evidence="27">
    <location>
        <position position="244"/>
    </location>
</feature>
<keyword evidence="19" id="KW-0511">Multifunctional enzyme</keyword>
<dbReference type="GeneTree" id="ENSGT00390000015415"/>
<dbReference type="InterPro" id="IPR036117">
    <property type="entry name" value="DhaL_dom_sf"/>
</dbReference>
<evidence type="ECO:0000256" key="16">
    <source>
        <dbReference type="ARBA" id="ARBA00022842"/>
    </source>
</evidence>
<dbReference type="InterPro" id="IPR004006">
    <property type="entry name" value="DhaK_dom"/>
</dbReference>
<gene>
    <name evidence="32" type="primary">TKFC</name>
</gene>
<evidence type="ECO:0000256" key="15">
    <source>
        <dbReference type="ARBA" id="ARBA00022840"/>
    </source>
</evidence>
<name>A0A452U5Q1_URSMA</name>
<dbReference type="EC" id="2.7.1.28" evidence="5"/>
<evidence type="ECO:0000256" key="6">
    <source>
        <dbReference type="ARBA" id="ARBA00012578"/>
    </source>
</evidence>
<evidence type="ECO:0000256" key="2">
    <source>
        <dbReference type="ARBA" id="ARBA00001941"/>
    </source>
</evidence>
<comment type="cofactor">
    <cofactor evidence="2">
        <name>Co(2+)</name>
        <dbReference type="ChEBI" id="CHEBI:48828"/>
    </cofactor>
</comment>